<dbReference type="NCBIfam" id="TIGR00059">
    <property type="entry name" value="L17"/>
    <property type="match status" value="1"/>
</dbReference>
<gene>
    <name evidence="7" type="ORF">A2W58_00075</name>
</gene>
<protein>
    <recommendedName>
        <fullName evidence="4 6">50S ribosomal protein L17</fullName>
    </recommendedName>
</protein>
<dbReference type="PANTHER" id="PTHR14413:SF16">
    <property type="entry name" value="LARGE RIBOSOMAL SUBUNIT PROTEIN BL17M"/>
    <property type="match status" value="1"/>
</dbReference>
<dbReference type="GO" id="GO:0022625">
    <property type="term" value="C:cytosolic large ribosomal subunit"/>
    <property type="evidence" value="ECO:0007669"/>
    <property type="project" value="TreeGrafter"/>
</dbReference>
<dbReference type="Proteomes" id="UP000179264">
    <property type="component" value="Unassembled WGS sequence"/>
</dbReference>
<reference evidence="7 8" key="1">
    <citation type="journal article" date="2016" name="Nat. Commun.">
        <title>Thousands of microbial genomes shed light on interconnected biogeochemical processes in an aquifer system.</title>
        <authorList>
            <person name="Anantharaman K."/>
            <person name="Brown C.T."/>
            <person name="Hug L.A."/>
            <person name="Sharon I."/>
            <person name="Castelle C.J."/>
            <person name="Probst A.J."/>
            <person name="Thomas B.C."/>
            <person name="Singh A."/>
            <person name="Wilkins M.J."/>
            <person name="Karaoz U."/>
            <person name="Brodie E.L."/>
            <person name="Williams K.H."/>
            <person name="Hubbard S.S."/>
            <person name="Banfield J.F."/>
        </authorList>
    </citation>
    <scope>NUCLEOTIDE SEQUENCE [LARGE SCALE GENOMIC DNA]</scope>
</reference>
<evidence type="ECO:0000256" key="3">
    <source>
        <dbReference type="ARBA" id="ARBA00023274"/>
    </source>
</evidence>
<comment type="caution">
    <text evidence="7">The sequence shown here is derived from an EMBL/GenBank/DDBJ whole genome shotgun (WGS) entry which is preliminary data.</text>
</comment>
<dbReference type="GO" id="GO:0003735">
    <property type="term" value="F:structural constituent of ribosome"/>
    <property type="evidence" value="ECO:0007669"/>
    <property type="project" value="InterPro"/>
</dbReference>
<dbReference type="PANTHER" id="PTHR14413">
    <property type="entry name" value="RIBOSOMAL PROTEIN L17"/>
    <property type="match status" value="1"/>
</dbReference>
<evidence type="ECO:0000256" key="6">
    <source>
        <dbReference type="RuleBase" id="RU000661"/>
    </source>
</evidence>
<evidence type="ECO:0000313" key="8">
    <source>
        <dbReference type="Proteomes" id="UP000179264"/>
    </source>
</evidence>
<evidence type="ECO:0000256" key="2">
    <source>
        <dbReference type="ARBA" id="ARBA00022980"/>
    </source>
</evidence>
<dbReference type="Pfam" id="PF01196">
    <property type="entry name" value="Ribosomal_L17"/>
    <property type="match status" value="1"/>
</dbReference>
<accession>A0A1G2T7Z7</accession>
<proteinExistence type="inferred from homology"/>
<evidence type="ECO:0000313" key="7">
    <source>
        <dbReference type="EMBL" id="OHA92899.1"/>
    </source>
</evidence>
<evidence type="ECO:0000256" key="5">
    <source>
        <dbReference type="RuleBase" id="RU000660"/>
    </source>
</evidence>
<dbReference type="Gene3D" id="3.90.1030.10">
    <property type="entry name" value="Ribosomal protein L17"/>
    <property type="match status" value="1"/>
</dbReference>
<dbReference type="PROSITE" id="PS01167">
    <property type="entry name" value="RIBOSOMAL_L17"/>
    <property type="match status" value="1"/>
</dbReference>
<dbReference type="SUPFAM" id="SSF64263">
    <property type="entry name" value="Prokaryotic ribosomal protein L17"/>
    <property type="match status" value="1"/>
</dbReference>
<dbReference type="InterPro" id="IPR000456">
    <property type="entry name" value="Ribosomal_bL17"/>
</dbReference>
<dbReference type="GO" id="GO:0006412">
    <property type="term" value="P:translation"/>
    <property type="evidence" value="ECO:0007669"/>
    <property type="project" value="InterPro"/>
</dbReference>
<comment type="similarity">
    <text evidence="1 5">Belongs to the bacterial ribosomal protein bL17 family.</text>
</comment>
<evidence type="ECO:0000256" key="1">
    <source>
        <dbReference type="ARBA" id="ARBA00008777"/>
    </source>
</evidence>
<dbReference type="AlphaFoldDB" id="A0A1G2T7Z7"/>
<name>A0A1G2T7Z7_9BACT</name>
<dbReference type="EMBL" id="MHVL01000032">
    <property type="protein sequence ID" value="OHA92899.1"/>
    <property type="molecule type" value="Genomic_DNA"/>
</dbReference>
<organism evidence="7 8">
    <name type="scientific">Candidatus Zambryskibacteria bacterium RIFCSPHIGHO2_02_38_10.5</name>
    <dbReference type="NCBI Taxonomy" id="1802742"/>
    <lineage>
        <taxon>Bacteria</taxon>
        <taxon>Candidatus Zambryskiibacteriota</taxon>
    </lineage>
</organism>
<keyword evidence="3 5" id="KW-0687">Ribonucleoprotein</keyword>
<keyword evidence="2 5" id="KW-0689">Ribosomal protein</keyword>
<dbReference type="InterPro" id="IPR047859">
    <property type="entry name" value="Ribosomal_bL17_CS"/>
</dbReference>
<sequence length="115" mass="12687">MNHSKAGRKFGREKKVRDSLLKSLALALVMENKIKTTDAKARSLRPFVEKLVTTGRLGTVASRRNLVSKIGAIGAEKIMKDVSPKYVGRSGGYTRITKLPRRISDGSLMAVIEFI</sequence>
<dbReference type="InterPro" id="IPR036373">
    <property type="entry name" value="Ribosomal_bL17_sf"/>
</dbReference>
<evidence type="ECO:0000256" key="4">
    <source>
        <dbReference type="ARBA" id="ARBA00035494"/>
    </source>
</evidence>